<comment type="similarity">
    <text evidence="1">Belongs to the sulfotransferase 1 family.</text>
</comment>
<dbReference type="InterPro" id="IPR000863">
    <property type="entry name" value="Sulfotransferase_dom"/>
</dbReference>
<protein>
    <recommendedName>
        <fullName evidence="3">Sulfotransferase domain-containing protein</fullName>
    </recommendedName>
</protein>
<dbReference type="SUPFAM" id="SSF52540">
    <property type="entry name" value="P-loop containing nucleoside triphosphate hydrolases"/>
    <property type="match status" value="1"/>
</dbReference>
<dbReference type="GO" id="GO:0008146">
    <property type="term" value="F:sulfotransferase activity"/>
    <property type="evidence" value="ECO:0007669"/>
    <property type="project" value="InterPro"/>
</dbReference>
<dbReference type="Proteomes" id="UP000507470">
    <property type="component" value="Unassembled WGS sequence"/>
</dbReference>
<reference evidence="4 5" key="1">
    <citation type="submission" date="2020-06" db="EMBL/GenBank/DDBJ databases">
        <authorList>
            <person name="Li R."/>
            <person name="Bekaert M."/>
        </authorList>
    </citation>
    <scope>NUCLEOTIDE SEQUENCE [LARGE SCALE GENOMIC DNA]</scope>
    <source>
        <strain evidence="5">wild</strain>
    </source>
</reference>
<feature type="domain" description="Sulfotransferase" evidence="3">
    <location>
        <begin position="8"/>
        <end position="200"/>
    </location>
</feature>
<sequence length="275" mass="32407">MLEFHLPDEYSDLQRPRIFNSHFTPKCLPKQAFEKKCNMIIIERNPKDILTSQYHHWNLFPQFSLSWSDFLKSVYTNDRNVSSNWFFYQNKWSDFLSSSDNPCLVLKYEDIKQNTLASLFKLADFLGYPREETFLKEIQEKCSLDKMRDMEKLRESGTEIVNSDQVSKLYRKGVVGDWKNNFTVAQNEQFEALLKTKLNGVDLMQIKRDWPRSSFVDVLRNKLERSSLCKLRLSAHNLAIEKGRHLGLPTNERVCNVCKSGEVEDENHFLLFSQV</sequence>
<dbReference type="PANTHER" id="PTHR11783">
    <property type="entry name" value="SULFOTRANSFERASE SULT"/>
    <property type="match status" value="1"/>
</dbReference>
<dbReference type="AlphaFoldDB" id="A0A6J8BZK6"/>
<keyword evidence="2" id="KW-0808">Transferase</keyword>
<dbReference type="EMBL" id="CACVKT020004265">
    <property type="protein sequence ID" value="CAC5388846.1"/>
    <property type="molecule type" value="Genomic_DNA"/>
</dbReference>
<dbReference type="Pfam" id="PF00685">
    <property type="entry name" value="Sulfotransfer_1"/>
    <property type="match status" value="1"/>
</dbReference>
<organism evidence="4 5">
    <name type="scientific">Mytilus coruscus</name>
    <name type="common">Sea mussel</name>
    <dbReference type="NCBI Taxonomy" id="42192"/>
    <lineage>
        <taxon>Eukaryota</taxon>
        <taxon>Metazoa</taxon>
        <taxon>Spiralia</taxon>
        <taxon>Lophotrochozoa</taxon>
        <taxon>Mollusca</taxon>
        <taxon>Bivalvia</taxon>
        <taxon>Autobranchia</taxon>
        <taxon>Pteriomorphia</taxon>
        <taxon>Mytilida</taxon>
        <taxon>Mytiloidea</taxon>
        <taxon>Mytilidae</taxon>
        <taxon>Mytilinae</taxon>
        <taxon>Mytilus</taxon>
    </lineage>
</organism>
<evidence type="ECO:0000259" key="3">
    <source>
        <dbReference type="Pfam" id="PF00685"/>
    </source>
</evidence>
<evidence type="ECO:0000313" key="4">
    <source>
        <dbReference type="EMBL" id="CAC5388846.1"/>
    </source>
</evidence>
<evidence type="ECO:0000256" key="1">
    <source>
        <dbReference type="ARBA" id="ARBA00005771"/>
    </source>
</evidence>
<keyword evidence="5" id="KW-1185">Reference proteome</keyword>
<evidence type="ECO:0000313" key="5">
    <source>
        <dbReference type="Proteomes" id="UP000507470"/>
    </source>
</evidence>
<gene>
    <name evidence="4" type="ORF">MCOR_24080</name>
</gene>
<proteinExistence type="inferred from homology"/>
<dbReference type="InterPro" id="IPR027417">
    <property type="entry name" value="P-loop_NTPase"/>
</dbReference>
<dbReference type="Gene3D" id="3.40.50.300">
    <property type="entry name" value="P-loop containing nucleotide triphosphate hydrolases"/>
    <property type="match status" value="1"/>
</dbReference>
<dbReference type="OrthoDB" id="6341251at2759"/>
<accession>A0A6J8BZK6</accession>
<name>A0A6J8BZK6_MYTCO</name>
<evidence type="ECO:0000256" key="2">
    <source>
        <dbReference type="ARBA" id="ARBA00022679"/>
    </source>
</evidence>